<feature type="region of interest" description="Disordered" evidence="1">
    <location>
        <begin position="564"/>
        <end position="595"/>
    </location>
</feature>
<keyword evidence="3" id="KW-1185">Reference proteome</keyword>
<comment type="caution">
    <text evidence="2">The sequence shown here is derived from an EMBL/GenBank/DDBJ whole genome shotgun (WGS) entry which is preliminary data.</text>
</comment>
<sequence>MQPGGHIGFGAANYPAVTQTTNLPITQYTLASGKLIQGPMSFAHYRATRRIDKEKLKEEIITYIKMALNYYLSHQNMGDIAISGYTALACRLEHDTPDIFQIEFQPLWHLHTILSEVAEKKSIELKTSSVEFHAKDIYSYLVLLFTGTDEIFTPHLSTVVYPSGKQTAYPALTTNISINSKEGFLIDVQLTDMHLPHSTNTGFPYQQQNPMIFCSLASRNAPYLFSLPVISITEFANDVIQNLSKQHMIEKLRIQHIAILESLQGINKSLPGFRILSTEHISIIDHLLHCIRHPNLIPPNTLDYLKQHGIVFTETCRVVKNVDMATMLSTYSEQVEQREAQTLELVSRSIQVDIGHAKYKKSDNHHTQTNETVFRKHRTIESQTEPVIKATPVDIAIQTEAPRKTYTNTKTTEIVRDVVYTQTDKNTYERTTQTPDSTSSSSQRQAHTSLQQSTQTEVNIDRARSAETGDLSDTGKIRSDTEDTAPSHMQSAVSQEGAGYDSATVKLEEADTPTTTETFLTGMAPSRVELQAASILEETTEMVKGLRLTSLSDSEHTEADLLTSEQTRPDTEHASGQAATAIAHVQESPRHRNEDMEETFALLPERIRPIARKQHMDTVQALKLVDTYCTEVDRDLAYLQSLIKEDRDGKARILSMAASDINLAKTLKNVAAHTEKCTVLFCHIHCSEQSRALTISAEKLNHCILKTYETLFQLLPYLQSKLSVRKIYSRKIWCNITSTAYSYQIMIGAHLITLDRTLSASITSTKYKTHTDWLKKMQTDIRRQKNFITLYQELFNWLANPEDFSGLNMHETCQELNITLSQYEKVFWRVISESESTIRNYVDLFYKMTIGHHVLGNFVCALDMMNIHIQKTRQNNDYCSDVITSGGIYYPPNTFIAQLCQDIEQLLLEKYKDLPTVVNSSIEHLNAIHYQNMNETYIRFKTLARLPAPDPRLENWLGEESSREVPPVMKKQAAEAKKRISEYYQDQVKKLIEDINIQAEKVTSNITLLSAGLTTSTLPDQDERISDLERSAVTLRDTIEIIQLIKPDSNLGKKTIKEYTLDIYKALQDIMTDLTHTLKILKIFHAAAQTGNTRNKTTRLIIMYISTIHTYQLSIERIISITRKKSTYEQDHEESHIRNLEKTTPPAFLLRGECTETLTTTDDLILEEHADRLLPILEIYLEDIYLVYRTAEQQQTQEPELLYNMFCIFKKAKLHEHALTAMAHHVEYLAKSETYRMTCMEERYQALIPDKDMLDAIYNEFLKAYEAIDFVSVPLDMQHSYDAIEKQCRLIQTLLCFAQSIDSLSKLPRDNFCENYEGIVDSAEIEQFIARLAVTEQIKHQMTEAIEYWPD</sequence>
<evidence type="ECO:0000313" key="2">
    <source>
        <dbReference type="EMBL" id="GAA4648177.1"/>
    </source>
</evidence>
<feature type="region of interest" description="Disordered" evidence="1">
    <location>
        <begin position="425"/>
        <end position="500"/>
    </location>
</feature>
<feature type="compositionally biased region" description="Low complexity" evidence="1">
    <location>
        <begin position="431"/>
        <end position="449"/>
    </location>
</feature>
<proteinExistence type="predicted"/>
<gene>
    <name evidence="2" type="ORF">GCM10023116_04430</name>
</gene>
<evidence type="ECO:0000313" key="3">
    <source>
        <dbReference type="Proteomes" id="UP001500604"/>
    </source>
</evidence>
<organism evidence="2 3">
    <name type="scientific">Kistimonas scapharcae</name>
    <dbReference type="NCBI Taxonomy" id="1036133"/>
    <lineage>
        <taxon>Bacteria</taxon>
        <taxon>Pseudomonadati</taxon>
        <taxon>Pseudomonadota</taxon>
        <taxon>Gammaproteobacteria</taxon>
        <taxon>Oceanospirillales</taxon>
        <taxon>Endozoicomonadaceae</taxon>
        <taxon>Kistimonas</taxon>
    </lineage>
</organism>
<accession>A0ABP8UX36</accession>
<protein>
    <submittedName>
        <fullName evidence="2">Uncharacterized protein</fullName>
    </submittedName>
</protein>
<dbReference type="EMBL" id="BAABFL010000036">
    <property type="protein sequence ID" value="GAA4648177.1"/>
    <property type="molecule type" value="Genomic_DNA"/>
</dbReference>
<feature type="compositionally biased region" description="Basic and acidic residues" evidence="1">
    <location>
        <begin position="459"/>
        <end position="481"/>
    </location>
</feature>
<reference evidence="3" key="1">
    <citation type="journal article" date="2019" name="Int. J. Syst. Evol. Microbiol.">
        <title>The Global Catalogue of Microorganisms (GCM) 10K type strain sequencing project: providing services to taxonomists for standard genome sequencing and annotation.</title>
        <authorList>
            <consortium name="The Broad Institute Genomics Platform"/>
            <consortium name="The Broad Institute Genome Sequencing Center for Infectious Disease"/>
            <person name="Wu L."/>
            <person name="Ma J."/>
        </authorList>
    </citation>
    <scope>NUCLEOTIDE SEQUENCE [LARGE SCALE GENOMIC DNA]</scope>
    <source>
        <strain evidence="3">JCM 17805</strain>
    </source>
</reference>
<evidence type="ECO:0000256" key="1">
    <source>
        <dbReference type="SAM" id="MobiDB-lite"/>
    </source>
</evidence>
<dbReference type="Proteomes" id="UP001500604">
    <property type="component" value="Unassembled WGS sequence"/>
</dbReference>
<dbReference type="RefSeq" id="WP_345193514.1">
    <property type="nucleotide sequence ID" value="NZ_BAABFL010000036.1"/>
</dbReference>
<name>A0ABP8UX36_9GAMM</name>